<feature type="transmembrane region" description="Helical" evidence="1">
    <location>
        <begin position="332"/>
        <end position="350"/>
    </location>
</feature>
<evidence type="ECO:0000313" key="3">
    <source>
        <dbReference type="Proteomes" id="UP001229251"/>
    </source>
</evidence>
<feature type="transmembrane region" description="Helical" evidence="1">
    <location>
        <begin position="392"/>
        <end position="411"/>
    </location>
</feature>
<keyword evidence="1" id="KW-0472">Membrane</keyword>
<feature type="transmembrane region" description="Helical" evidence="1">
    <location>
        <begin position="234"/>
        <end position="257"/>
    </location>
</feature>
<feature type="transmembrane region" description="Helical" evidence="1">
    <location>
        <begin position="135"/>
        <end position="164"/>
    </location>
</feature>
<feature type="transmembrane region" description="Helical" evidence="1">
    <location>
        <begin position="854"/>
        <end position="874"/>
    </location>
</feature>
<feature type="transmembrane region" description="Helical" evidence="1">
    <location>
        <begin position="362"/>
        <end position="380"/>
    </location>
</feature>
<accession>A0AAJ1V3W3</accession>
<feature type="transmembrane region" description="Helical" evidence="1">
    <location>
        <begin position="184"/>
        <end position="214"/>
    </location>
</feature>
<dbReference type="Pfam" id="PF09586">
    <property type="entry name" value="YfhO"/>
    <property type="match status" value="1"/>
</dbReference>
<protein>
    <submittedName>
        <fullName evidence="2">YfhO family protein</fullName>
    </submittedName>
</protein>
<name>A0AAJ1V3W3_9LACT</name>
<evidence type="ECO:0000313" key="2">
    <source>
        <dbReference type="EMBL" id="MDK7187866.1"/>
    </source>
</evidence>
<dbReference type="Proteomes" id="UP001229251">
    <property type="component" value="Unassembled WGS sequence"/>
</dbReference>
<dbReference type="RefSeq" id="WP_285066299.1">
    <property type="nucleotide sequence ID" value="NZ_JASOOE010000016.1"/>
</dbReference>
<feature type="transmembrane region" description="Helical" evidence="1">
    <location>
        <begin position="417"/>
        <end position="436"/>
    </location>
</feature>
<feature type="transmembrane region" description="Helical" evidence="1">
    <location>
        <begin position="443"/>
        <end position="460"/>
    </location>
</feature>
<feature type="transmembrane region" description="Helical" evidence="1">
    <location>
        <begin position="303"/>
        <end position="320"/>
    </location>
</feature>
<dbReference type="InterPro" id="IPR018580">
    <property type="entry name" value="Uncharacterised_YfhO"/>
</dbReference>
<proteinExistence type="predicted"/>
<feature type="transmembrane region" description="Helical" evidence="1">
    <location>
        <begin position="7"/>
        <end position="25"/>
    </location>
</feature>
<sequence>MKKKISIYLSTFLVTLAVMMLAWYFNGFYPFGVKSFLAIDFNQQFIDLYILLRRVIHTGDWGALFYSFTKSLGGNMVGAWAYYLLSPFNLFYVLFPIERMIDAVFFSVWLRYGAMALSMTYYLMKRHQGETKPFLTIAIATAYALNGFAVSYQMTPIFMDALWLLPLVMVGLERFLDGENPKQYIIFLALTFLIQYYMAYMISIFIAIYTFYYLWVKHVQEPQINFYRESLIKILQLAAFSLLAIGLTGFILIPNIYNLVFSKGALSSSMVFDWHFQINPLDILAKYMIGAFDNDSWSAGPNLPNLYMGSLGLIGVFCYFTQKERSWKQKAGSAIVLLIFFLSICHEWTSKIWHMGQNPAGFFYRFSWILIFYLLILAFQGLKRSSVKDWQVMTGLGAWFMVMVIVMAGDYSFLSPIQIQLSALIAGIMMVGLYYFSNEFLKWGLVLILTFSELGANVYFSQEDINHNNAYKFQNALATIGQAVDQVRPDQHDFYRISKTFYRSKNDPMTFNYPGLTNFSSSLEGATRDLFERLGNSGVDAAIYYYGTPLTDALLSVKYLIQNEPFYSDDQAIIDQTYVFPTDVTRLDLVSQDHEIGKTDRFTLYQVPDSLPIAYGVNEATVRLNLLDNQPIMNQNLIAQTMTQSVDPFFEEVPVDWQTQDVNLGTTAEGHQIYTRKEGSETGEISLHFTPETDDPYFIKIPRSLSTYLNEVTLSLNDQSFAYRSKFTNDQVFNVASGAKGVEQSFKITLKADRQFDLTQLKLYRMDAKRVKDLIQSHQAEGLEVSEWGSNYVTGQVHIDHSDYILTSIPYDEGWRVKLDGQSVQPIKAWDALLAFPISRGNHQVELTFIPKGLILGVGISIISVITLIICSIYRGKIRPRQSKKEEDHA</sequence>
<evidence type="ECO:0000256" key="1">
    <source>
        <dbReference type="SAM" id="Phobius"/>
    </source>
</evidence>
<dbReference type="PANTHER" id="PTHR38454">
    <property type="entry name" value="INTEGRAL MEMBRANE PROTEIN-RELATED"/>
    <property type="match status" value="1"/>
</dbReference>
<dbReference type="AlphaFoldDB" id="A0AAJ1V3W3"/>
<keyword evidence="1" id="KW-0812">Transmembrane</keyword>
<gene>
    <name evidence="2" type="ORF">QP433_07720</name>
</gene>
<dbReference type="EMBL" id="JASOOE010000016">
    <property type="protein sequence ID" value="MDK7187866.1"/>
    <property type="molecule type" value="Genomic_DNA"/>
</dbReference>
<reference evidence="2" key="1">
    <citation type="submission" date="2023-05" db="EMBL/GenBank/DDBJ databases">
        <title>Cataloging the Phylogenetic Diversity of Human Bladder Bacteria.</title>
        <authorList>
            <person name="Du J."/>
        </authorList>
    </citation>
    <scope>NUCLEOTIDE SEQUENCE</scope>
    <source>
        <strain evidence="2">UMB1231</strain>
    </source>
</reference>
<organism evidence="2 3">
    <name type="scientific">Facklamia hominis</name>
    <dbReference type="NCBI Taxonomy" id="178214"/>
    <lineage>
        <taxon>Bacteria</taxon>
        <taxon>Bacillati</taxon>
        <taxon>Bacillota</taxon>
        <taxon>Bacilli</taxon>
        <taxon>Lactobacillales</taxon>
        <taxon>Aerococcaceae</taxon>
        <taxon>Facklamia</taxon>
    </lineage>
</organism>
<dbReference type="PANTHER" id="PTHR38454:SF1">
    <property type="entry name" value="INTEGRAL MEMBRANE PROTEIN"/>
    <property type="match status" value="1"/>
</dbReference>
<keyword evidence="1" id="KW-1133">Transmembrane helix</keyword>
<comment type="caution">
    <text evidence="2">The sequence shown here is derived from an EMBL/GenBank/DDBJ whole genome shotgun (WGS) entry which is preliminary data.</text>
</comment>